<name>A0A838XXC8_9HYPH</name>
<evidence type="ECO:0000259" key="1">
    <source>
        <dbReference type="Pfam" id="PF16861"/>
    </source>
</evidence>
<protein>
    <submittedName>
        <fullName evidence="2">Carbamoyltransferase</fullName>
    </submittedName>
</protein>
<dbReference type="AlphaFoldDB" id="A0A838XXC8"/>
<evidence type="ECO:0000313" key="3">
    <source>
        <dbReference type="Proteomes" id="UP000559404"/>
    </source>
</evidence>
<reference evidence="2 3" key="1">
    <citation type="submission" date="2020-07" db="EMBL/GenBank/DDBJ databases">
        <authorList>
            <person name="Li M."/>
        </authorList>
    </citation>
    <scope>NUCLEOTIDE SEQUENCE [LARGE SCALE GENOMIC DNA]</scope>
    <source>
        <strain evidence="2 3">DSM 23284</strain>
    </source>
</reference>
<dbReference type="Proteomes" id="UP000559404">
    <property type="component" value="Unassembled WGS sequence"/>
</dbReference>
<dbReference type="EMBL" id="JACEON010000016">
    <property type="protein sequence ID" value="MBA4613126.1"/>
    <property type="molecule type" value="Genomic_DNA"/>
</dbReference>
<gene>
    <name evidence="2" type="ORF">H1W37_15805</name>
</gene>
<dbReference type="Gene3D" id="3.30.420.40">
    <property type="match status" value="1"/>
</dbReference>
<dbReference type="GO" id="GO:0016740">
    <property type="term" value="F:transferase activity"/>
    <property type="evidence" value="ECO:0007669"/>
    <property type="project" value="UniProtKB-KW"/>
</dbReference>
<feature type="domain" description="Carbamoyltransferase C-terminal" evidence="1">
    <location>
        <begin position="382"/>
        <end position="535"/>
    </location>
</feature>
<accession>A0A838XXC8</accession>
<evidence type="ECO:0000313" key="2">
    <source>
        <dbReference type="EMBL" id="MBA4613126.1"/>
    </source>
</evidence>
<dbReference type="InterPro" id="IPR051338">
    <property type="entry name" value="NodU/CmcH_Carbamoyltrnsfr"/>
</dbReference>
<organism evidence="2 3">
    <name type="scientific">Stappia taiwanensis</name>
    <dbReference type="NCBI Taxonomy" id="992267"/>
    <lineage>
        <taxon>Bacteria</taxon>
        <taxon>Pseudomonadati</taxon>
        <taxon>Pseudomonadota</taxon>
        <taxon>Alphaproteobacteria</taxon>
        <taxon>Hyphomicrobiales</taxon>
        <taxon>Stappiaceae</taxon>
        <taxon>Stappia</taxon>
    </lineage>
</organism>
<comment type="caution">
    <text evidence="2">The sequence shown here is derived from an EMBL/GenBank/DDBJ whole genome shotgun (WGS) entry which is preliminary data.</text>
</comment>
<dbReference type="CDD" id="cd24033">
    <property type="entry name" value="ASKHA_NBD_NodU_CmcH-like_N"/>
    <property type="match status" value="1"/>
</dbReference>
<dbReference type="Pfam" id="PF16861">
    <property type="entry name" value="Carbam_trans_C"/>
    <property type="match status" value="1"/>
</dbReference>
<sequence>MDCEDGLYLSVYAHVDRLCRTRNIPVRHDQNMALWRKTGAHVELLRYWEFERYSGQKHHSASFVDRAQALALVDTLLLEAGVRRDQLMAIIGTPGLSTQDDRLLCQEGFNPHTAAHLFGALLFDTERYFRGDMIGLAMDGGPDAVLTRPGMGDPIYAGAVVRQGKTKLFPVPSPGPFWSAMRTVTGMEEGSLMALGSAATVELVAPPSPPPLVMTMRDFKAAFDWVRQLHEEVSALTADDRETRHTGFDPRFSEAENRISILAKIVQARSIQQVCDTLKKIIHTEGLDPAATTLAISGGFALNCRANSQVMQHFGFARFQAPPAVNDSGISLGYGLLYFLRKMQRFHFRGGPAGMGALATALPQNDPPDLDRILDDLMAGPVVWIEGGAEMGPRALGHRSLLGDPRNPAVKDRLNQIKRRQWWRPVAPVILEEHVDAWFERADHSPYMLRTFTLRPERAAQVPAISHLDRSARIQTLARDEAPRLYGVLTAFHQRTGVPMVCNTSLNDRGEPIINTQDEALAFARRRGVRIVYVDGRRHEVPADGMEDASPLPERRHAALFRHDASQDDRLECEENPHGLDRTALAMHRFLPAFQALDIRDKADAERLRRHSRRLARTEFLPWELIL</sequence>
<dbReference type="InterPro" id="IPR031730">
    <property type="entry name" value="Carbam_trans_C"/>
</dbReference>
<keyword evidence="3" id="KW-1185">Reference proteome</keyword>
<dbReference type="RefSeq" id="WP_181761323.1">
    <property type="nucleotide sequence ID" value="NZ_BMCR01000001.1"/>
</dbReference>
<reference evidence="2 3" key="2">
    <citation type="submission" date="2020-08" db="EMBL/GenBank/DDBJ databases">
        <title>Stappia taiwanensis sp. nov., isolated from a coastal thermal spring.</title>
        <authorList>
            <person name="Kampfer P."/>
        </authorList>
    </citation>
    <scope>NUCLEOTIDE SEQUENCE [LARGE SCALE GENOMIC DNA]</scope>
    <source>
        <strain evidence="2 3">DSM 23284</strain>
    </source>
</reference>
<dbReference type="PANTHER" id="PTHR34847">
    <property type="entry name" value="NODULATION PROTEIN U"/>
    <property type="match status" value="1"/>
</dbReference>
<keyword evidence="2" id="KW-0808">Transferase</keyword>
<proteinExistence type="predicted"/>
<dbReference type="Gene3D" id="3.90.870.20">
    <property type="entry name" value="Carbamoyltransferase, C-terminal domain"/>
    <property type="match status" value="1"/>
</dbReference>
<dbReference type="PANTHER" id="PTHR34847:SF1">
    <property type="entry name" value="NODULATION PROTEIN U"/>
    <property type="match status" value="1"/>
</dbReference>
<dbReference type="InterPro" id="IPR038152">
    <property type="entry name" value="Carbam_trans_C_sf"/>
</dbReference>